<feature type="transmembrane region" description="Helical" evidence="1">
    <location>
        <begin position="621"/>
        <end position="648"/>
    </location>
</feature>
<feature type="transmembrane region" description="Helical" evidence="1">
    <location>
        <begin position="553"/>
        <end position="572"/>
    </location>
</feature>
<feature type="transmembrane region" description="Helical" evidence="1">
    <location>
        <begin position="507"/>
        <end position="532"/>
    </location>
</feature>
<dbReference type="GO" id="GO:0016787">
    <property type="term" value="F:hydrolase activity"/>
    <property type="evidence" value="ECO:0007669"/>
    <property type="project" value="UniProtKB-KW"/>
</dbReference>
<feature type="signal peptide" evidence="2">
    <location>
        <begin position="1"/>
        <end position="23"/>
    </location>
</feature>
<dbReference type="InterPro" id="IPR012338">
    <property type="entry name" value="Beta-lactam/transpept-like"/>
</dbReference>
<dbReference type="Pfam" id="PF00144">
    <property type="entry name" value="Beta-lactamase"/>
    <property type="match status" value="1"/>
</dbReference>
<keyword evidence="4" id="KW-0378">Hydrolase</keyword>
<feature type="chain" id="PRO_5043914265" evidence="2">
    <location>
        <begin position="24"/>
        <end position="649"/>
    </location>
</feature>
<accession>A0AAW8R3Q3</accession>
<keyword evidence="1" id="KW-1133">Transmembrane helix</keyword>
<keyword evidence="1" id="KW-0472">Membrane</keyword>
<keyword evidence="5" id="KW-1185">Reference proteome</keyword>
<dbReference type="InterPro" id="IPR023650">
    <property type="entry name" value="Beta-lactam_class-A_AS"/>
</dbReference>
<dbReference type="InterPro" id="IPR001466">
    <property type="entry name" value="Beta-lactam-related"/>
</dbReference>
<sequence>MKNLRPILLLLITFFLFCLSVQANQSRERHQSPSNIEELKVALADLMQHYKVPAAGITMIDKQGLVYFDAIGLANREENISVNTDSVFRLGSTSKMLVALSVLKLVEDKKLSLQDKLVDLAPEIEFNNPYAATHPIRIMHLLEHTTGWDEQHYPEFAHNQTPPISLKDGLDFHPHSRTSRWHPGSRYAYNNTGPTVAAYIVEKVSGKTFEAFVQTHFFNMLDMQHSTFLYDEVFTSMPTVGYDDKNRPIDYHHFINRPASALNSSIKDMTNLLTLFIQRGQFNGTQILSEQSLVRMETPSSSLSAQKGMQTGYGLSNYSAGYKQWVYREHRGGIEGYMSEISYIPEQQTGHVILLNTKNIAAFQKISNLIKDYETQQLSRSEAPAAVLLMDQKTNKTEEAFLASTQTKPAIEGLYYEINPRVELFSFINYISNMKTFSFDENTLIQGKAIGASKNYYHPVSDDLYRSDETGLISLARVVDPIEGEVLHYAYGASAVKTSVLKKINPWLGYTQLLIGFLWLLIIIFSLFKTLGIGIAKLRGRSVPIEVKQLRRWPLLASWAFISIWGLLFVAGSNPYYYMAGPTIVSIGIMLMTIIFALCSVFAIATVFIKKSNNVNKSSYWYYTIASGVHFCVMLFLLKFGVIGIIFWA</sequence>
<comment type="caution">
    <text evidence="4">The sequence shown here is derived from an EMBL/GenBank/DDBJ whole genome shotgun (WGS) entry which is preliminary data.</text>
</comment>
<name>A0AAW8R3Q3_9ALTE</name>
<evidence type="ECO:0000259" key="3">
    <source>
        <dbReference type="Pfam" id="PF00144"/>
    </source>
</evidence>
<evidence type="ECO:0000256" key="2">
    <source>
        <dbReference type="SAM" id="SignalP"/>
    </source>
</evidence>
<keyword evidence="2" id="KW-0732">Signal</keyword>
<organism evidence="4 5">
    <name type="scientific">Brumicola blandensis</name>
    <dbReference type="NCBI Taxonomy" id="3075611"/>
    <lineage>
        <taxon>Bacteria</taxon>
        <taxon>Pseudomonadati</taxon>
        <taxon>Pseudomonadota</taxon>
        <taxon>Gammaproteobacteria</taxon>
        <taxon>Alteromonadales</taxon>
        <taxon>Alteromonadaceae</taxon>
        <taxon>Brumicola</taxon>
    </lineage>
</organism>
<evidence type="ECO:0000256" key="1">
    <source>
        <dbReference type="SAM" id="Phobius"/>
    </source>
</evidence>
<dbReference type="InterPro" id="IPR050491">
    <property type="entry name" value="AmpC-like"/>
</dbReference>
<dbReference type="EMBL" id="JAVRIE010000005">
    <property type="protein sequence ID" value="MDT0583535.1"/>
    <property type="molecule type" value="Genomic_DNA"/>
</dbReference>
<gene>
    <name evidence="4" type="ORF">RM544_13380</name>
</gene>
<feature type="transmembrane region" description="Helical" evidence="1">
    <location>
        <begin position="584"/>
        <end position="609"/>
    </location>
</feature>
<keyword evidence="1" id="KW-0812">Transmembrane</keyword>
<feature type="domain" description="Beta-lactamase-related" evidence="3">
    <location>
        <begin position="43"/>
        <end position="359"/>
    </location>
</feature>
<dbReference type="Gene3D" id="3.40.710.10">
    <property type="entry name" value="DD-peptidase/beta-lactamase superfamily"/>
    <property type="match status" value="1"/>
</dbReference>
<proteinExistence type="predicted"/>
<dbReference type="RefSeq" id="WP_311362303.1">
    <property type="nucleotide sequence ID" value="NZ_JAVRIE010000005.1"/>
</dbReference>
<dbReference type="EC" id="3.1.1.103" evidence="4"/>
<dbReference type="PANTHER" id="PTHR46825">
    <property type="entry name" value="D-ALANYL-D-ALANINE-CARBOXYPEPTIDASE/ENDOPEPTIDASE AMPH"/>
    <property type="match status" value="1"/>
</dbReference>
<reference evidence="4 5" key="1">
    <citation type="submission" date="2023-09" db="EMBL/GenBank/DDBJ databases">
        <authorList>
            <person name="Rey-Velasco X."/>
        </authorList>
    </citation>
    <scope>NUCLEOTIDE SEQUENCE [LARGE SCALE GENOMIC DNA]</scope>
    <source>
        <strain evidence="4 5">W409</strain>
    </source>
</reference>
<protein>
    <submittedName>
        <fullName evidence="4">Serine hydrolase domain-containing protein</fullName>
        <ecNumber evidence="4">3.1.1.103</ecNumber>
    </submittedName>
</protein>
<dbReference type="Proteomes" id="UP001249020">
    <property type="component" value="Unassembled WGS sequence"/>
</dbReference>
<evidence type="ECO:0000313" key="4">
    <source>
        <dbReference type="EMBL" id="MDT0583535.1"/>
    </source>
</evidence>
<dbReference type="AlphaFoldDB" id="A0AAW8R3Q3"/>
<dbReference type="PROSITE" id="PS00146">
    <property type="entry name" value="BETA_LACTAMASE_A"/>
    <property type="match status" value="1"/>
</dbReference>
<evidence type="ECO:0000313" key="5">
    <source>
        <dbReference type="Proteomes" id="UP001249020"/>
    </source>
</evidence>
<dbReference type="PANTHER" id="PTHR46825:SF9">
    <property type="entry name" value="BETA-LACTAMASE-RELATED DOMAIN-CONTAINING PROTEIN"/>
    <property type="match status" value="1"/>
</dbReference>
<dbReference type="SUPFAM" id="SSF56601">
    <property type="entry name" value="beta-lactamase/transpeptidase-like"/>
    <property type="match status" value="1"/>
</dbReference>